<sequence>MLVELRATKLPLRSCAKILDDHQLDNSIILEGMAKTRWPGRLDWIHLDGRPVLLDGAHNPHAAAELARYVDQTVRPKAVLWVVALSFGKDAKGILQELLREEDSLLAVTFPAVEAMPWVKPQAPEELVEVARSLPAGGGAQTAATWREALQAEMGKQAVVCGSLYLVADVASYEPKILLK</sequence>
<keyword evidence="4" id="KW-0067">ATP-binding</keyword>
<proteinExistence type="inferred from homology"/>
<organism evidence="6 7">
    <name type="scientific">Durusdinium trenchii</name>
    <dbReference type="NCBI Taxonomy" id="1381693"/>
    <lineage>
        <taxon>Eukaryota</taxon>
        <taxon>Sar</taxon>
        <taxon>Alveolata</taxon>
        <taxon>Dinophyceae</taxon>
        <taxon>Suessiales</taxon>
        <taxon>Symbiodiniaceae</taxon>
        <taxon>Durusdinium</taxon>
    </lineage>
</organism>
<evidence type="ECO:0000313" key="6">
    <source>
        <dbReference type="EMBL" id="CAK9014490.1"/>
    </source>
</evidence>
<keyword evidence="3" id="KW-0547">Nucleotide-binding</keyword>
<dbReference type="Gene3D" id="3.90.190.20">
    <property type="entry name" value="Mur ligase, C-terminal domain"/>
    <property type="match status" value="1"/>
</dbReference>
<dbReference type="InterPro" id="IPR001645">
    <property type="entry name" value="Folylpolyglutamate_synth"/>
</dbReference>
<name>A0ABP0JJA5_9DINO</name>
<evidence type="ECO:0000259" key="5">
    <source>
        <dbReference type="Pfam" id="PF02875"/>
    </source>
</evidence>
<dbReference type="PANTHER" id="PTHR11136:SF0">
    <property type="entry name" value="DIHYDROFOLATE SYNTHETASE-RELATED"/>
    <property type="match status" value="1"/>
</dbReference>
<gene>
    <name evidence="6" type="ORF">CCMP2556_LOCUS11713</name>
</gene>
<keyword evidence="2" id="KW-0436">Ligase</keyword>
<evidence type="ECO:0000256" key="3">
    <source>
        <dbReference type="ARBA" id="ARBA00022741"/>
    </source>
</evidence>
<evidence type="ECO:0000256" key="2">
    <source>
        <dbReference type="ARBA" id="ARBA00022598"/>
    </source>
</evidence>
<dbReference type="Proteomes" id="UP001642484">
    <property type="component" value="Unassembled WGS sequence"/>
</dbReference>
<dbReference type="SUPFAM" id="SSF53244">
    <property type="entry name" value="MurD-like peptide ligases, peptide-binding domain"/>
    <property type="match status" value="1"/>
</dbReference>
<evidence type="ECO:0000256" key="1">
    <source>
        <dbReference type="ARBA" id="ARBA00008276"/>
    </source>
</evidence>
<dbReference type="InterPro" id="IPR004101">
    <property type="entry name" value="Mur_ligase_C"/>
</dbReference>
<feature type="domain" description="Mur ligase C-terminal" evidence="5">
    <location>
        <begin position="40"/>
        <end position="154"/>
    </location>
</feature>
<dbReference type="InterPro" id="IPR036615">
    <property type="entry name" value="Mur_ligase_C_dom_sf"/>
</dbReference>
<evidence type="ECO:0000313" key="7">
    <source>
        <dbReference type="Proteomes" id="UP001642484"/>
    </source>
</evidence>
<keyword evidence="7" id="KW-1185">Reference proteome</keyword>
<reference evidence="6 7" key="1">
    <citation type="submission" date="2024-02" db="EMBL/GenBank/DDBJ databases">
        <authorList>
            <person name="Chen Y."/>
            <person name="Shah S."/>
            <person name="Dougan E. K."/>
            <person name="Thang M."/>
            <person name="Chan C."/>
        </authorList>
    </citation>
    <scope>NUCLEOTIDE SEQUENCE [LARGE SCALE GENOMIC DNA]</scope>
</reference>
<comment type="similarity">
    <text evidence="1">Belongs to the folylpolyglutamate synthase family.</text>
</comment>
<dbReference type="Pfam" id="PF02875">
    <property type="entry name" value="Mur_ligase_C"/>
    <property type="match status" value="1"/>
</dbReference>
<accession>A0ABP0JJA5</accession>
<dbReference type="EMBL" id="CAXAMN010005558">
    <property type="protein sequence ID" value="CAK9014490.1"/>
    <property type="molecule type" value="Genomic_DNA"/>
</dbReference>
<dbReference type="PANTHER" id="PTHR11136">
    <property type="entry name" value="FOLYLPOLYGLUTAMATE SYNTHASE-RELATED"/>
    <property type="match status" value="1"/>
</dbReference>
<evidence type="ECO:0000256" key="4">
    <source>
        <dbReference type="ARBA" id="ARBA00022840"/>
    </source>
</evidence>
<comment type="caution">
    <text evidence="6">The sequence shown here is derived from an EMBL/GenBank/DDBJ whole genome shotgun (WGS) entry which is preliminary data.</text>
</comment>
<protein>
    <recommendedName>
        <fullName evidence="5">Mur ligase C-terminal domain-containing protein</fullName>
    </recommendedName>
</protein>